<feature type="transmembrane region" description="Helical" evidence="6">
    <location>
        <begin position="134"/>
        <end position="157"/>
    </location>
</feature>
<evidence type="ECO:0000256" key="1">
    <source>
        <dbReference type="ARBA" id="ARBA00004651"/>
    </source>
</evidence>
<evidence type="ECO:0000256" key="5">
    <source>
        <dbReference type="ARBA" id="ARBA00023136"/>
    </source>
</evidence>
<protein>
    <submittedName>
        <fullName evidence="8">Na/Pi-cotransporter II-related protein</fullName>
    </submittedName>
</protein>
<dbReference type="HOGENOM" id="CLU_025623_2_0_0"/>
<keyword evidence="2" id="KW-1003">Cell membrane</keyword>
<dbReference type="EMBL" id="CP001998">
    <property type="protein sequence ID" value="ADE55625.1"/>
    <property type="molecule type" value="Genomic_DNA"/>
</dbReference>
<feature type="transmembrane region" description="Helical" evidence="6">
    <location>
        <begin position="273"/>
        <end position="294"/>
    </location>
</feature>
<keyword evidence="4 6" id="KW-1133">Transmembrane helix</keyword>
<keyword evidence="7" id="KW-0732">Signal</keyword>
<evidence type="ECO:0000256" key="6">
    <source>
        <dbReference type="SAM" id="Phobius"/>
    </source>
</evidence>
<reference evidence="8 9" key="1">
    <citation type="journal article" date="2010" name="Stand. Genomic Sci.">
        <title>Complete genome sequence of Coraliomargarita akajimensis type strain (04OKA010-24).</title>
        <authorList>
            <person name="Mavromatis K."/>
            <person name="Abt B."/>
            <person name="Brambilla E."/>
            <person name="Lapidus A."/>
            <person name="Copeland A."/>
            <person name="Deshpande S."/>
            <person name="Nolan M."/>
            <person name="Lucas S."/>
            <person name="Tice H."/>
            <person name="Cheng J.F."/>
            <person name="Han C."/>
            <person name="Detter J.C."/>
            <person name="Woyke T."/>
            <person name="Goodwin L."/>
            <person name="Pitluck S."/>
            <person name="Held B."/>
            <person name="Brettin T."/>
            <person name="Tapia R."/>
            <person name="Ivanova N."/>
            <person name="Mikhailova N."/>
            <person name="Pati A."/>
            <person name="Liolios K."/>
            <person name="Chen A."/>
            <person name="Palaniappan K."/>
            <person name="Land M."/>
            <person name="Hauser L."/>
            <person name="Chang Y.J."/>
            <person name="Jeffries C.D."/>
            <person name="Rohde M."/>
            <person name="Goker M."/>
            <person name="Bristow J."/>
            <person name="Eisen J.A."/>
            <person name="Markowitz V."/>
            <person name="Hugenholtz P."/>
            <person name="Klenk H.P."/>
            <person name="Kyrpides N.C."/>
        </authorList>
    </citation>
    <scope>NUCLEOTIDE SEQUENCE [LARGE SCALE GENOMIC DNA]</scope>
    <source>
        <strain evidence="9">DSM 45221 / IAM 15411 / JCM 23193 / KCTC 12865</strain>
    </source>
</reference>
<dbReference type="PANTHER" id="PTHR10010">
    <property type="entry name" value="SOLUTE CARRIER FAMILY 34 SODIUM PHOSPHATE , MEMBER 2-RELATED"/>
    <property type="match status" value="1"/>
</dbReference>
<feature type="signal peptide" evidence="7">
    <location>
        <begin position="1"/>
        <end position="23"/>
    </location>
</feature>
<dbReference type="OrthoDB" id="9763003at2"/>
<proteinExistence type="predicted"/>
<dbReference type="KEGG" id="caa:Caka_2609"/>
<dbReference type="STRING" id="583355.Caka_2609"/>
<feature type="chain" id="PRO_5003071631" evidence="7">
    <location>
        <begin position="24"/>
        <end position="592"/>
    </location>
</feature>
<keyword evidence="9" id="KW-1185">Reference proteome</keyword>
<evidence type="ECO:0000313" key="8">
    <source>
        <dbReference type="EMBL" id="ADE55625.1"/>
    </source>
</evidence>
<dbReference type="Pfam" id="PF02690">
    <property type="entry name" value="Na_Pi_cotrans"/>
    <property type="match status" value="2"/>
</dbReference>
<dbReference type="AlphaFoldDB" id="D5EPB5"/>
<dbReference type="PANTHER" id="PTHR10010:SF46">
    <property type="entry name" value="SODIUM-DEPENDENT PHOSPHATE TRANSPORT PROTEIN 2B"/>
    <property type="match status" value="1"/>
</dbReference>
<feature type="transmembrane region" description="Helical" evidence="6">
    <location>
        <begin position="169"/>
        <end position="190"/>
    </location>
</feature>
<accession>D5EPB5</accession>
<dbReference type="InterPro" id="IPR003841">
    <property type="entry name" value="Na/Pi_transpt"/>
</dbReference>
<dbReference type="InterPro" id="IPR004633">
    <property type="entry name" value="NaPi_cotrn-rel/YqeW-like"/>
</dbReference>
<dbReference type="NCBIfam" id="NF037997">
    <property type="entry name" value="Na_Pi_symport"/>
    <property type="match status" value="1"/>
</dbReference>
<dbReference type="GO" id="GO:0005886">
    <property type="term" value="C:plasma membrane"/>
    <property type="evidence" value="ECO:0007669"/>
    <property type="project" value="UniProtKB-SubCell"/>
</dbReference>
<name>D5EPB5_CORAD</name>
<sequence>MKAWLKYGTLGCVLILAALPVFAAEASTINEPSADVIPWGTVWMQLFGGLALFLLGMEVMSDAIKAVAGDGMKHFLNRMTGNRFLGAFSGALITGILNSSSVTTVLVVGFISAGLMTLTQAVSVIMGANIGSTFAAQIIAFNVTQYALIPVAGGFALRMLSKSDRLRNYGDSILGLGLVFFGMGLMGAAMSPLREYQPFLDLMVEMDRPVLGLLVGAVFTALIQSSAATTGIAIAMASGGVISLEAGVALALGANVGTCVTAVLAAVGKSRPAVRAAVAHVLVNVIGVSFWVWFIPEFCTFIRMISPAAAGVSGAEQMSAEVPRQIANAHTIFNVANTMILIWFTGPLAKLCERIVPDRKQSKSQLVSAEFLDVELLETPSLALQRVQLEIGRVGGLIDEMFECFQGAGWSADRDELKRVLRVEADVDRLVEQILEYLASLPGESMNERDGQRLLLLMTAANYLRSLSAVVQADLVPLVERARAEGITPSQHMAELMRRLYDTVWTSTVMCASAIVKDDLEQAKSVLEHSREVKDGIHQALEHQAQMLTVDQPNRLAIFRVEMEFIDHMKRIYNQAKRVSKQQMKLAKASKR</sequence>
<dbReference type="GO" id="GO:0044341">
    <property type="term" value="P:sodium-dependent phosphate transport"/>
    <property type="evidence" value="ECO:0007669"/>
    <property type="project" value="InterPro"/>
</dbReference>
<feature type="transmembrane region" description="Helical" evidence="6">
    <location>
        <begin position="247"/>
        <end position="267"/>
    </location>
</feature>
<evidence type="ECO:0000256" key="3">
    <source>
        <dbReference type="ARBA" id="ARBA00022692"/>
    </source>
</evidence>
<evidence type="ECO:0000313" key="9">
    <source>
        <dbReference type="Proteomes" id="UP000000925"/>
    </source>
</evidence>
<dbReference type="GO" id="GO:0005436">
    <property type="term" value="F:sodium:phosphate symporter activity"/>
    <property type="evidence" value="ECO:0007669"/>
    <property type="project" value="InterPro"/>
</dbReference>
<dbReference type="Proteomes" id="UP000000925">
    <property type="component" value="Chromosome"/>
</dbReference>
<dbReference type="eggNOG" id="COG1283">
    <property type="taxonomic scope" value="Bacteria"/>
</dbReference>
<feature type="transmembrane region" description="Helical" evidence="6">
    <location>
        <begin position="210"/>
        <end position="235"/>
    </location>
</feature>
<keyword evidence="5 6" id="KW-0472">Membrane</keyword>
<dbReference type="SUPFAM" id="SSF109755">
    <property type="entry name" value="PhoU-like"/>
    <property type="match status" value="1"/>
</dbReference>
<evidence type="ECO:0000256" key="2">
    <source>
        <dbReference type="ARBA" id="ARBA00022475"/>
    </source>
</evidence>
<organism evidence="8 9">
    <name type="scientific">Coraliomargarita akajimensis (strain DSM 45221 / IAM 15411 / JCM 23193 / KCTC 12865 / 04OKA010-24)</name>
    <dbReference type="NCBI Taxonomy" id="583355"/>
    <lineage>
        <taxon>Bacteria</taxon>
        <taxon>Pseudomonadati</taxon>
        <taxon>Verrucomicrobiota</taxon>
        <taxon>Opitutia</taxon>
        <taxon>Puniceicoccales</taxon>
        <taxon>Coraliomargaritaceae</taxon>
        <taxon>Coraliomargarita</taxon>
    </lineage>
</organism>
<dbReference type="RefSeq" id="WP_013044347.1">
    <property type="nucleotide sequence ID" value="NC_014008.1"/>
</dbReference>
<dbReference type="InterPro" id="IPR038078">
    <property type="entry name" value="PhoU-like_sf"/>
</dbReference>
<feature type="transmembrane region" description="Helical" evidence="6">
    <location>
        <begin position="42"/>
        <end position="64"/>
    </location>
</feature>
<dbReference type="NCBIfam" id="TIGR00704">
    <property type="entry name" value="NaPi_cotrn_rel"/>
    <property type="match status" value="1"/>
</dbReference>
<keyword evidence="3 6" id="KW-0812">Transmembrane</keyword>
<comment type="subcellular location">
    <subcellularLocation>
        <location evidence="1">Cell membrane</location>
        <topology evidence="1">Multi-pass membrane protein</topology>
    </subcellularLocation>
</comment>
<feature type="transmembrane region" description="Helical" evidence="6">
    <location>
        <begin position="84"/>
        <end position="114"/>
    </location>
</feature>
<evidence type="ECO:0000256" key="7">
    <source>
        <dbReference type="SAM" id="SignalP"/>
    </source>
</evidence>
<dbReference type="Gene3D" id="1.20.58.220">
    <property type="entry name" value="Phosphate transport system protein phou homolog 2, domain 2"/>
    <property type="match status" value="1"/>
</dbReference>
<evidence type="ECO:0000256" key="4">
    <source>
        <dbReference type="ARBA" id="ARBA00022989"/>
    </source>
</evidence>
<gene>
    <name evidence="8" type="ordered locus">Caka_2609</name>
</gene>